<feature type="transmembrane region" description="Helical" evidence="1">
    <location>
        <begin position="7"/>
        <end position="28"/>
    </location>
</feature>
<dbReference type="KEGG" id="pma:Pro_0320"/>
<dbReference type="Pfam" id="PF02470">
    <property type="entry name" value="MlaD"/>
    <property type="match status" value="1"/>
</dbReference>
<dbReference type="PANTHER" id="PTHR34675">
    <property type="entry name" value="PROTEIN TRIGALACTOSYLDIACYLGLYCEROL 2, CHLOROPLASTIC"/>
    <property type="match status" value="1"/>
</dbReference>
<dbReference type="EnsemblBacteria" id="AAP99366">
    <property type="protein sequence ID" value="AAP99366"/>
    <property type="gene ID" value="Pro_0320"/>
</dbReference>
<keyword evidence="1" id="KW-0472">Membrane</keyword>
<dbReference type="Proteomes" id="UP000001420">
    <property type="component" value="Chromosome"/>
</dbReference>
<evidence type="ECO:0000256" key="1">
    <source>
        <dbReference type="SAM" id="Phobius"/>
    </source>
</evidence>
<dbReference type="InterPro" id="IPR003399">
    <property type="entry name" value="Mce/MlaD"/>
</dbReference>
<reference evidence="3 4" key="1">
    <citation type="journal article" date="2003" name="Proc. Natl. Acad. Sci. U.S.A.">
        <title>Genome sequence of the cyanobacterium Prochlorococcus marinus SS120, a nearly minimal oxyphototrophic genome.</title>
        <authorList>
            <person name="Dufresne A."/>
            <person name="Salanoubat M."/>
            <person name="Partensky F."/>
            <person name="Artiguenave F."/>
            <person name="Axmann I.M."/>
            <person name="Barbe V."/>
            <person name="Duprat S."/>
            <person name="Galperin M.Y."/>
            <person name="Koonin E.V."/>
            <person name="Le Gall F."/>
            <person name="Makarova K.S."/>
            <person name="Ostrowski M."/>
            <person name="Oztas S."/>
            <person name="Robert C."/>
            <person name="Rogozin I.B."/>
            <person name="Scanlan D.J."/>
            <person name="Tandeau de Marsac N."/>
            <person name="Weissenbach J."/>
            <person name="Wincker P."/>
            <person name="Wolf Y.I."/>
            <person name="Hess W.R."/>
        </authorList>
    </citation>
    <scope>NUCLEOTIDE SEQUENCE [LARGE SCALE GENOMIC DNA]</scope>
    <source>
        <strain evidence="4">SARG / CCMP1375 / SS120</strain>
    </source>
</reference>
<keyword evidence="1" id="KW-0812">Transmembrane</keyword>
<gene>
    <name evidence="3" type="primary">ttg2C</name>
    <name evidence="3" type="ordered locus">Pro_0320</name>
</gene>
<evidence type="ECO:0000313" key="4">
    <source>
        <dbReference type="Proteomes" id="UP000001420"/>
    </source>
</evidence>
<accession>Q7VDP8</accession>
<organism evidence="3 4">
    <name type="scientific">Prochlorococcus marinus (strain SARG / CCMP1375 / SS120)</name>
    <dbReference type="NCBI Taxonomy" id="167539"/>
    <lineage>
        <taxon>Bacteria</taxon>
        <taxon>Bacillati</taxon>
        <taxon>Cyanobacteriota</taxon>
        <taxon>Cyanophyceae</taxon>
        <taxon>Synechococcales</taxon>
        <taxon>Prochlorococcaceae</taxon>
        <taxon>Prochlorococcus</taxon>
    </lineage>
</organism>
<dbReference type="PANTHER" id="PTHR34675:SF1">
    <property type="entry name" value="PROTEIN TRIGALACTOSYLDIACYLGLYCEROL 2, CHLOROPLASTIC"/>
    <property type="match status" value="1"/>
</dbReference>
<evidence type="ECO:0000313" key="3">
    <source>
        <dbReference type="EMBL" id="AAP99366.1"/>
    </source>
</evidence>
<dbReference type="eggNOG" id="COG1463">
    <property type="taxonomic scope" value="Bacteria"/>
</dbReference>
<dbReference type="RefSeq" id="WP_011124475.1">
    <property type="nucleotide sequence ID" value="NC_005042.1"/>
</dbReference>
<protein>
    <submittedName>
        <fullName evidence="3">ABC-type transport system involved in resistance to organic solvents periplasmic component</fullName>
    </submittedName>
</protein>
<dbReference type="HOGENOM" id="CLU_946378_0_0_3"/>
<feature type="domain" description="Mce/MlaD" evidence="2">
    <location>
        <begin position="37"/>
        <end position="111"/>
    </location>
</feature>
<sequence length="281" mass="30727">MRRSFRDAIVGFSLIGGVVIFSGLTLWLKGLKISSNTWTVFANFADASGLSEGTPVTFRGIQIGSVKKIIFTSKDVRAKIRINSNNVILFKPVYAKIETSSLLGGDAEVSMISQGDPIEGISSNPKQENCPKDLILCAGDSIKGNDLENLSKLTGEINKFLNEAENEEIISKIVNSIEQFDSTQENLDELIRLSKLELFKARPIIDELKKTVAHINNILGSIDDPEILSDIKSSSSSIKSFTAKLDKISGKVDEIINDEELTNGIKEAAIGIGKLFNDIYE</sequence>
<dbReference type="STRING" id="167539.Pro_0320"/>
<dbReference type="AlphaFoldDB" id="Q7VDP8"/>
<name>Q7VDP8_PROMA</name>
<dbReference type="InterPro" id="IPR039342">
    <property type="entry name" value="TGD2-like"/>
</dbReference>
<dbReference type="EMBL" id="AE017126">
    <property type="protein sequence ID" value="AAP99366.1"/>
    <property type="molecule type" value="Genomic_DNA"/>
</dbReference>
<dbReference type="PATRIC" id="fig|167539.5.peg.329"/>
<proteinExistence type="predicted"/>
<dbReference type="OrthoDB" id="460587at2"/>
<keyword evidence="4" id="KW-1185">Reference proteome</keyword>
<keyword evidence="1" id="KW-1133">Transmembrane helix</keyword>
<evidence type="ECO:0000259" key="2">
    <source>
        <dbReference type="Pfam" id="PF02470"/>
    </source>
</evidence>